<evidence type="ECO:0000313" key="5">
    <source>
        <dbReference type="EMBL" id="SEM48249.1"/>
    </source>
</evidence>
<evidence type="ECO:0000259" key="4">
    <source>
        <dbReference type="PROSITE" id="PS50110"/>
    </source>
</evidence>
<dbReference type="Proteomes" id="UP000182719">
    <property type="component" value="Unassembled WGS sequence"/>
</dbReference>
<dbReference type="AlphaFoldDB" id="A0A1H7YSU2"/>
<dbReference type="InterPro" id="IPR050595">
    <property type="entry name" value="Bact_response_regulator"/>
</dbReference>
<dbReference type="Pfam" id="PF00072">
    <property type="entry name" value="Response_reg"/>
    <property type="match status" value="1"/>
</dbReference>
<gene>
    <name evidence="5" type="ORF">SAMN05444354_117112</name>
</gene>
<protein>
    <submittedName>
        <fullName evidence="5">Response regulator receiver domain-containing protein</fullName>
    </submittedName>
</protein>
<keyword evidence="1 2" id="KW-0597">Phosphoprotein</keyword>
<sequence>MSPMSREKVPILLVDDQAEGVLALEATLAPLGHPLVIARSGREALRHMLHQDFAVVLLDVVMPGMDGFETAQLIREREKSRNTPIVFLTALSRGEVPEFRAYAVGAVDYLLKPYEPGILRSKVSVFVELFRKTELVRKQAEALREALQREHERERAELQHRLESERLRVREELLRKEMEAGRHHQRWLEALLAELPTPLALLEPGTGRTLFANRAAQGLADGCLVYAEARKLRPDLVLTGEGEAPLSEESLPAARAVRGEVLAGVRVEWRMDGQQGAALAFSSRLPPMHGRPETALLALFDVATMTK</sequence>
<organism evidence="5 6">
    <name type="scientific">Stigmatella aurantiaca</name>
    <dbReference type="NCBI Taxonomy" id="41"/>
    <lineage>
        <taxon>Bacteria</taxon>
        <taxon>Pseudomonadati</taxon>
        <taxon>Myxococcota</taxon>
        <taxon>Myxococcia</taxon>
        <taxon>Myxococcales</taxon>
        <taxon>Cystobacterineae</taxon>
        <taxon>Archangiaceae</taxon>
        <taxon>Stigmatella</taxon>
    </lineage>
</organism>
<name>A0A1H7YSU2_STIAU</name>
<evidence type="ECO:0000256" key="2">
    <source>
        <dbReference type="PROSITE-ProRule" id="PRU00169"/>
    </source>
</evidence>
<dbReference type="PANTHER" id="PTHR44591">
    <property type="entry name" value="STRESS RESPONSE REGULATOR PROTEIN 1"/>
    <property type="match status" value="1"/>
</dbReference>
<evidence type="ECO:0000313" key="6">
    <source>
        <dbReference type="Proteomes" id="UP000182719"/>
    </source>
</evidence>
<dbReference type="InterPro" id="IPR011006">
    <property type="entry name" value="CheY-like_superfamily"/>
</dbReference>
<dbReference type="GO" id="GO:0000160">
    <property type="term" value="P:phosphorelay signal transduction system"/>
    <property type="evidence" value="ECO:0007669"/>
    <property type="project" value="InterPro"/>
</dbReference>
<dbReference type="PROSITE" id="PS50110">
    <property type="entry name" value="RESPONSE_REGULATORY"/>
    <property type="match status" value="1"/>
</dbReference>
<dbReference type="SUPFAM" id="SSF52172">
    <property type="entry name" value="CheY-like"/>
    <property type="match status" value="1"/>
</dbReference>
<evidence type="ECO:0000256" key="1">
    <source>
        <dbReference type="ARBA" id="ARBA00022553"/>
    </source>
</evidence>
<proteinExistence type="predicted"/>
<dbReference type="SMART" id="SM00448">
    <property type="entry name" value="REC"/>
    <property type="match status" value="1"/>
</dbReference>
<dbReference type="Gene3D" id="3.40.50.2300">
    <property type="match status" value="1"/>
</dbReference>
<dbReference type="PANTHER" id="PTHR44591:SF3">
    <property type="entry name" value="RESPONSE REGULATORY DOMAIN-CONTAINING PROTEIN"/>
    <property type="match status" value="1"/>
</dbReference>
<keyword evidence="3" id="KW-0175">Coiled coil</keyword>
<feature type="modified residue" description="4-aspartylphosphate" evidence="2">
    <location>
        <position position="59"/>
    </location>
</feature>
<feature type="coiled-coil region" evidence="3">
    <location>
        <begin position="130"/>
        <end position="168"/>
    </location>
</feature>
<dbReference type="RefSeq" id="WP_245768854.1">
    <property type="nucleotide sequence ID" value="NZ_FOAP01000017.1"/>
</dbReference>
<feature type="domain" description="Response regulatory" evidence="4">
    <location>
        <begin position="10"/>
        <end position="127"/>
    </location>
</feature>
<reference evidence="6" key="1">
    <citation type="submission" date="2016-10" db="EMBL/GenBank/DDBJ databases">
        <authorList>
            <person name="Varghese N."/>
            <person name="Submissions S."/>
        </authorList>
    </citation>
    <scope>NUCLEOTIDE SEQUENCE [LARGE SCALE GENOMIC DNA]</scope>
    <source>
        <strain evidence="6">DSM 17044</strain>
    </source>
</reference>
<evidence type="ECO:0000256" key="3">
    <source>
        <dbReference type="SAM" id="Coils"/>
    </source>
</evidence>
<dbReference type="EMBL" id="FOAP01000017">
    <property type="protein sequence ID" value="SEM48249.1"/>
    <property type="molecule type" value="Genomic_DNA"/>
</dbReference>
<keyword evidence="6" id="KW-1185">Reference proteome</keyword>
<dbReference type="InterPro" id="IPR001789">
    <property type="entry name" value="Sig_transdc_resp-reg_receiver"/>
</dbReference>
<accession>A0A1H7YSU2</accession>